<dbReference type="PANTHER" id="PTHR43666:SF1">
    <property type="entry name" value="CONSERVED PROTEIN"/>
    <property type="match status" value="1"/>
</dbReference>
<gene>
    <name evidence="2" type="ORF">HBH25_07150</name>
</gene>
<dbReference type="PANTHER" id="PTHR43666">
    <property type="entry name" value="TLDD PROTEIN"/>
    <property type="match status" value="1"/>
</dbReference>
<dbReference type="SUPFAM" id="SSF111283">
    <property type="entry name" value="Putative modulator of DNA gyrase, PmbA/TldD"/>
    <property type="match status" value="1"/>
</dbReference>
<name>A0ABX0YBD8_9PSED</name>
<dbReference type="Proteomes" id="UP000746535">
    <property type="component" value="Unassembled WGS sequence"/>
</dbReference>
<proteinExistence type="predicted"/>
<reference evidence="2 3" key="1">
    <citation type="submission" date="2020-03" db="EMBL/GenBank/DDBJ databases">
        <authorList>
            <person name="Wang L."/>
            <person name="He N."/>
            <person name="Li Y."/>
            <person name="Fang Y."/>
            <person name="Zhang F."/>
        </authorList>
    </citation>
    <scope>NUCLEOTIDE SEQUENCE [LARGE SCALE GENOMIC DNA]</scope>
    <source>
        <strain evidence="3">hsmgli-8</strain>
    </source>
</reference>
<evidence type="ECO:0000313" key="2">
    <source>
        <dbReference type="EMBL" id="NJP00635.1"/>
    </source>
</evidence>
<dbReference type="InterPro" id="IPR045569">
    <property type="entry name" value="Metalloprtase-TldD/E_C"/>
</dbReference>
<dbReference type="EMBL" id="JAAVJI010000003">
    <property type="protein sequence ID" value="NJP00635.1"/>
    <property type="molecule type" value="Genomic_DNA"/>
</dbReference>
<sequence length="440" mass="47155">MMRAAQFEQLAQAAIETLRPGEHLNVSLAAETSDFVRFNHAQVRQAGQVKQAMLTLALNDGVRQASLQLTLAGTAQDLAQVQAGVSQLRQLLPLIAPDPWLAPHTAPWEVRNLAPDNRADTLAVVNHVCAAAKGLDLVGILANGPVSRGFANSAGAFGWHDAYSLHLDWSLFHENGQAVKTSVAGPVWDPAAFDRQLARGREQLKYLGLPTVVVKPGCHRAYLAPAAMGELLGMLAWGGFSAQALASQASPLQKLYARQLSLNPAVTLREQVTGSLSPAFSSEGRPRHDVPLITAGQASGRLANSRSATEYGLPYNGADAGEAPVALDMAAGVLALAEVPAALDRGLYINNLWYLNYSDLPAARLTGLTRFATFWVEDGQIVGPVDTMRFDDSVYDLLGDKLLGLTQERELIVSSDTYEQRHTDSSRLPGALVSSLKLTL</sequence>
<comment type="caution">
    <text evidence="2">The sequence shown here is derived from an EMBL/GenBank/DDBJ whole genome shotgun (WGS) entry which is preliminary data.</text>
</comment>
<dbReference type="Pfam" id="PF19289">
    <property type="entry name" value="PmbA_TldD_3rd"/>
    <property type="match status" value="1"/>
</dbReference>
<dbReference type="InterPro" id="IPR036059">
    <property type="entry name" value="TldD/PmbA_sf"/>
</dbReference>
<protein>
    <submittedName>
        <fullName evidence="2">TldD/PmbA family protein</fullName>
    </submittedName>
</protein>
<accession>A0ABX0YBD8</accession>
<keyword evidence="3" id="KW-1185">Reference proteome</keyword>
<organism evidence="2 3">
    <name type="scientific">Pseudomonas quercus</name>
    <dbReference type="NCBI Taxonomy" id="2722792"/>
    <lineage>
        <taxon>Bacteria</taxon>
        <taxon>Pseudomonadati</taxon>
        <taxon>Pseudomonadota</taxon>
        <taxon>Gammaproteobacteria</taxon>
        <taxon>Pseudomonadales</taxon>
        <taxon>Pseudomonadaceae</taxon>
        <taxon>Pseudomonas</taxon>
    </lineage>
</organism>
<evidence type="ECO:0000259" key="1">
    <source>
        <dbReference type="Pfam" id="PF19289"/>
    </source>
</evidence>
<feature type="domain" description="Metalloprotease TldD/E C-terminal" evidence="1">
    <location>
        <begin position="221"/>
        <end position="438"/>
    </location>
</feature>
<evidence type="ECO:0000313" key="3">
    <source>
        <dbReference type="Proteomes" id="UP000746535"/>
    </source>
</evidence>